<evidence type="ECO:0000259" key="1">
    <source>
        <dbReference type="Pfam" id="PF07883"/>
    </source>
</evidence>
<dbReference type="STRING" id="69222.BG55_15430"/>
<dbReference type="InterPro" id="IPR011051">
    <property type="entry name" value="RmlC_Cupin_sf"/>
</dbReference>
<dbReference type="InterPro" id="IPR025499">
    <property type="entry name" value="KdgF"/>
</dbReference>
<proteinExistence type="predicted"/>
<accession>A0A014LYV4</accession>
<dbReference type="InterPro" id="IPR014710">
    <property type="entry name" value="RmlC-like_jellyroll"/>
</dbReference>
<dbReference type="PATRIC" id="fig|69222.5.peg.3159"/>
<dbReference type="Gene3D" id="2.60.120.10">
    <property type="entry name" value="Jelly Rolls"/>
    <property type="match status" value="1"/>
</dbReference>
<dbReference type="SUPFAM" id="SSF51182">
    <property type="entry name" value="RmlC-like cupins"/>
    <property type="match status" value="1"/>
</dbReference>
<reference evidence="2 3" key="1">
    <citation type="submission" date="2014-02" db="EMBL/GenBank/DDBJ databases">
        <title>Draft genome of Erwinia mallotivora strain BT-MARDI, a papaya dieback pathogen.</title>
        <authorList>
            <person name="Redzuan R."/>
            <person name="Abu Bakar N."/>
            <person name="Badrun R."/>
            <person name="Mohd Raih M.F."/>
            <person name="Rozano L."/>
            <person name="Mat Amin N."/>
        </authorList>
    </citation>
    <scope>NUCLEOTIDE SEQUENCE [LARGE SCALE GENOMIC DNA]</scope>
    <source>
        <strain evidence="2 3">BT-MARDI</strain>
    </source>
</reference>
<keyword evidence="3" id="KW-1185">Reference proteome</keyword>
<dbReference type="InterPro" id="IPR052535">
    <property type="entry name" value="Bacilysin_H2HPP_isomerase"/>
</dbReference>
<dbReference type="Pfam" id="PF07883">
    <property type="entry name" value="Cupin_2"/>
    <property type="match status" value="1"/>
</dbReference>
<evidence type="ECO:0000313" key="2">
    <source>
        <dbReference type="EMBL" id="EXU74726.1"/>
    </source>
</evidence>
<gene>
    <name evidence="2" type="ORF">BG55_15430</name>
</gene>
<dbReference type="PANTHER" id="PTHR40112">
    <property type="entry name" value="H2HPP ISOMERASE"/>
    <property type="match status" value="1"/>
</dbReference>
<dbReference type="PIRSF" id="PIRSF029883">
    <property type="entry name" value="KdgF"/>
    <property type="match status" value="1"/>
</dbReference>
<name>A0A014LYV4_9GAMM</name>
<sequence>MFFFHKDSPVKRVGEGVSRRVLAHGGKMMCVEVRFEQGAIGPKHSHPHEQLTYVRSGTFIFTVGDEQYQVRAGDTVYNKPGIVHGCVCLESGVLVDMFTPHRHDLL</sequence>
<evidence type="ECO:0000313" key="3">
    <source>
        <dbReference type="Proteomes" id="UP000019918"/>
    </source>
</evidence>
<feature type="domain" description="Cupin type-2" evidence="1">
    <location>
        <begin position="32"/>
        <end position="90"/>
    </location>
</feature>
<protein>
    <submittedName>
        <fullName evidence="2">Cupin</fullName>
    </submittedName>
</protein>
<dbReference type="AlphaFoldDB" id="A0A014LYV4"/>
<dbReference type="InterPro" id="IPR013096">
    <property type="entry name" value="Cupin_2"/>
</dbReference>
<dbReference type="CDD" id="cd02238">
    <property type="entry name" value="cupin_KdgF"/>
    <property type="match status" value="1"/>
</dbReference>
<dbReference type="RefSeq" id="WP_034938886.1">
    <property type="nucleotide sequence ID" value="NZ_JFHN01000054.1"/>
</dbReference>
<dbReference type="EMBL" id="JFHN01000054">
    <property type="protein sequence ID" value="EXU74726.1"/>
    <property type="molecule type" value="Genomic_DNA"/>
</dbReference>
<comment type="caution">
    <text evidence="2">The sequence shown here is derived from an EMBL/GenBank/DDBJ whole genome shotgun (WGS) entry which is preliminary data.</text>
</comment>
<dbReference type="OrthoDB" id="9811153at2"/>
<dbReference type="Proteomes" id="UP000019918">
    <property type="component" value="Unassembled WGS sequence"/>
</dbReference>
<organism evidence="2 3">
    <name type="scientific">Erwinia mallotivora</name>
    <dbReference type="NCBI Taxonomy" id="69222"/>
    <lineage>
        <taxon>Bacteria</taxon>
        <taxon>Pseudomonadati</taxon>
        <taxon>Pseudomonadota</taxon>
        <taxon>Gammaproteobacteria</taxon>
        <taxon>Enterobacterales</taxon>
        <taxon>Erwiniaceae</taxon>
        <taxon>Erwinia</taxon>
    </lineage>
</organism>
<dbReference type="PANTHER" id="PTHR40112:SF1">
    <property type="entry name" value="H2HPP ISOMERASE"/>
    <property type="match status" value="1"/>
</dbReference>